<dbReference type="Gene3D" id="2.130.10.120">
    <property type="entry name" value="Prolyl oligopeptidase, N-terminal domain"/>
    <property type="match status" value="1"/>
</dbReference>
<evidence type="ECO:0000313" key="7">
    <source>
        <dbReference type="EMBL" id="KYG66046.1"/>
    </source>
</evidence>
<evidence type="ECO:0000259" key="5">
    <source>
        <dbReference type="Pfam" id="PF00326"/>
    </source>
</evidence>
<evidence type="ECO:0000256" key="1">
    <source>
        <dbReference type="ARBA" id="ARBA00005228"/>
    </source>
</evidence>
<feature type="domain" description="Peptidase S9A N-terminal" evidence="6">
    <location>
        <begin position="32"/>
        <end position="420"/>
    </location>
</feature>
<dbReference type="OrthoDB" id="5287547at2"/>
<dbReference type="AlphaFoldDB" id="A0A150WNV6"/>
<dbReference type="PANTHER" id="PTHR11757">
    <property type="entry name" value="PROTEASE FAMILY S9A OLIGOPEPTIDASE"/>
    <property type="match status" value="1"/>
</dbReference>
<keyword evidence="3" id="KW-0378">Hydrolase</keyword>
<dbReference type="SUPFAM" id="SSF53474">
    <property type="entry name" value="alpha/beta-Hydrolases"/>
    <property type="match status" value="1"/>
</dbReference>
<dbReference type="RefSeq" id="WP_061833612.1">
    <property type="nucleotide sequence ID" value="NZ_LUKE01000001.1"/>
</dbReference>
<gene>
    <name evidence="7" type="ORF">AZI86_02980</name>
</gene>
<dbReference type="InterPro" id="IPR001375">
    <property type="entry name" value="Peptidase_S9_cat"/>
</dbReference>
<dbReference type="EMBL" id="LUKE01000001">
    <property type="protein sequence ID" value="KYG66046.1"/>
    <property type="molecule type" value="Genomic_DNA"/>
</dbReference>
<dbReference type="GO" id="GO:0006508">
    <property type="term" value="P:proteolysis"/>
    <property type="evidence" value="ECO:0007669"/>
    <property type="project" value="UniProtKB-KW"/>
</dbReference>
<name>A0A150WNV6_BDEBC</name>
<comment type="similarity">
    <text evidence="1">Belongs to the peptidase S9A family.</text>
</comment>
<dbReference type="Pfam" id="PF00326">
    <property type="entry name" value="Peptidase_S9"/>
    <property type="match status" value="1"/>
</dbReference>
<reference evidence="7 8" key="1">
    <citation type="submission" date="2016-03" db="EMBL/GenBank/DDBJ databases">
        <authorList>
            <person name="Ploux O."/>
        </authorList>
    </citation>
    <scope>NUCLEOTIDE SEQUENCE [LARGE SCALE GENOMIC DNA]</scope>
    <source>
        <strain evidence="7 8">R0</strain>
    </source>
</reference>
<proteinExistence type="inferred from homology"/>
<organism evidence="7 8">
    <name type="scientific">Bdellovibrio bacteriovorus</name>
    <dbReference type="NCBI Taxonomy" id="959"/>
    <lineage>
        <taxon>Bacteria</taxon>
        <taxon>Pseudomonadati</taxon>
        <taxon>Bdellovibrionota</taxon>
        <taxon>Bdellovibrionia</taxon>
        <taxon>Bdellovibrionales</taxon>
        <taxon>Pseudobdellovibrionaceae</taxon>
        <taxon>Bdellovibrio</taxon>
    </lineage>
</organism>
<keyword evidence="2 7" id="KW-0645">Protease</keyword>
<dbReference type="FunFam" id="3.40.50.1820:FF:000005">
    <property type="entry name" value="Prolyl endopeptidase"/>
    <property type="match status" value="1"/>
</dbReference>
<evidence type="ECO:0000259" key="6">
    <source>
        <dbReference type="Pfam" id="PF02897"/>
    </source>
</evidence>
<evidence type="ECO:0000256" key="2">
    <source>
        <dbReference type="ARBA" id="ARBA00022670"/>
    </source>
</evidence>
<evidence type="ECO:0000256" key="3">
    <source>
        <dbReference type="ARBA" id="ARBA00022801"/>
    </source>
</evidence>
<dbReference type="InterPro" id="IPR023302">
    <property type="entry name" value="Pept_S9A_N"/>
</dbReference>
<accession>A0A150WNV6</accession>
<dbReference type="PANTHER" id="PTHR11757:SF19">
    <property type="entry name" value="PROLYL ENDOPEPTIDASE-LIKE"/>
    <property type="match status" value="1"/>
</dbReference>
<dbReference type="PROSITE" id="PS51257">
    <property type="entry name" value="PROKAR_LIPOPROTEIN"/>
    <property type="match status" value="1"/>
</dbReference>
<comment type="caution">
    <text evidence="7">The sequence shown here is derived from an EMBL/GenBank/DDBJ whole genome shotgun (WGS) entry which is preliminary data.</text>
</comment>
<evidence type="ECO:0000256" key="4">
    <source>
        <dbReference type="ARBA" id="ARBA00022825"/>
    </source>
</evidence>
<dbReference type="PRINTS" id="PR00862">
    <property type="entry name" value="PROLIGOPTASE"/>
</dbReference>
<protein>
    <submittedName>
        <fullName evidence="7">Protease 2</fullName>
    </submittedName>
</protein>
<dbReference type="InterPro" id="IPR029058">
    <property type="entry name" value="AB_hydrolase_fold"/>
</dbReference>
<sequence>MNKFVYVLFFLGASCMHKNIPLTAPQPVKKAFTHSKHGDNRQDDYYWLRERENPDVIKYLQSENAYTESVMAPAKKIEEKIFGELKSRVKEDESSAPVKDGNYYYSARYELGQQYPLHVRRLGSATGPEEILLNIPALAQGHSFYQSTGPRMSMDQNKMAYSVDTVGRRFFTIYFKDLKTNTMLPDKIENVSGNMAWANDNETVFYSQQDPNTLRVHKIFRYSLKTHKAELIYEEKDETFSCYVYKSLSDKFIYIGSFSTLSSEIRYIDADRPLNAATLFQKREKEVKYMVTDHVDRFYITTNKDAKNFKLMTAELTNTAASAWKELVPHRKDTYLMDVTVFKNYLVLEERFNGITQLQIMDLQGKNPYLIPFADQSYLASVGDNREFDTDTLRYDYESMRLPSSVYDFNMKTHQQVLVKRDEVPNYDENLYRTERVFLTVRDGTKVPVSLIMKKDLKLDGSAPMLVYGYGSYGANMDPWFNSEIFSLVDRGFVYAKAHIRGGSEMGREWYDQGRTVNKKNTFYDFIDCTMELVNLKYADPQRIYAMGGSAGGLLMGAVMNMRPDLYKGMVAQVPFVDVITTMLDDSIPLTTSEYDEWGNPNEKTAYDYIKSYSPYDNVKDARYPNVLVTTGLHDSQVQYWEPAKWVPRLREHNKGDSVILLKTDLEAGHGGASGRFDQLKETATEYAFILMLDQPAAL</sequence>
<evidence type="ECO:0000313" key="8">
    <source>
        <dbReference type="Proteomes" id="UP000075320"/>
    </source>
</evidence>
<keyword evidence="4" id="KW-0720">Serine protease</keyword>
<feature type="domain" description="Peptidase S9 prolyl oligopeptidase catalytic" evidence="5">
    <location>
        <begin position="480"/>
        <end position="691"/>
    </location>
</feature>
<dbReference type="Pfam" id="PF02897">
    <property type="entry name" value="Peptidase_S9_N"/>
    <property type="match status" value="1"/>
</dbReference>
<dbReference type="GO" id="GO:0004252">
    <property type="term" value="F:serine-type endopeptidase activity"/>
    <property type="evidence" value="ECO:0007669"/>
    <property type="project" value="InterPro"/>
</dbReference>
<dbReference type="Gene3D" id="3.40.50.1820">
    <property type="entry name" value="alpha/beta hydrolase"/>
    <property type="match status" value="1"/>
</dbReference>
<dbReference type="SUPFAM" id="SSF50993">
    <property type="entry name" value="Peptidase/esterase 'gauge' domain"/>
    <property type="match status" value="1"/>
</dbReference>
<dbReference type="InterPro" id="IPR051543">
    <property type="entry name" value="Serine_Peptidase_S9A"/>
</dbReference>
<dbReference type="InterPro" id="IPR002470">
    <property type="entry name" value="Peptidase_S9A"/>
</dbReference>
<dbReference type="Proteomes" id="UP000075320">
    <property type="component" value="Unassembled WGS sequence"/>
</dbReference>
<keyword evidence="8" id="KW-1185">Reference proteome</keyword>